<evidence type="ECO:0000313" key="2">
    <source>
        <dbReference type="Proteomes" id="UP000308600"/>
    </source>
</evidence>
<reference evidence="1 2" key="1">
    <citation type="journal article" date="2019" name="Nat. Ecol. Evol.">
        <title>Megaphylogeny resolves global patterns of mushroom evolution.</title>
        <authorList>
            <person name="Varga T."/>
            <person name="Krizsan K."/>
            <person name="Foldi C."/>
            <person name="Dima B."/>
            <person name="Sanchez-Garcia M."/>
            <person name="Sanchez-Ramirez S."/>
            <person name="Szollosi G.J."/>
            <person name="Szarkandi J.G."/>
            <person name="Papp V."/>
            <person name="Albert L."/>
            <person name="Andreopoulos W."/>
            <person name="Angelini C."/>
            <person name="Antonin V."/>
            <person name="Barry K.W."/>
            <person name="Bougher N.L."/>
            <person name="Buchanan P."/>
            <person name="Buyck B."/>
            <person name="Bense V."/>
            <person name="Catcheside P."/>
            <person name="Chovatia M."/>
            <person name="Cooper J."/>
            <person name="Damon W."/>
            <person name="Desjardin D."/>
            <person name="Finy P."/>
            <person name="Geml J."/>
            <person name="Haridas S."/>
            <person name="Hughes K."/>
            <person name="Justo A."/>
            <person name="Karasinski D."/>
            <person name="Kautmanova I."/>
            <person name="Kiss B."/>
            <person name="Kocsube S."/>
            <person name="Kotiranta H."/>
            <person name="LaButti K.M."/>
            <person name="Lechner B.E."/>
            <person name="Liimatainen K."/>
            <person name="Lipzen A."/>
            <person name="Lukacs Z."/>
            <person name="Mihaltcheva S."/>
            <person name="Morgado L.N."/>
            <person name="Niskanen T."/>
            <person name="Noordeloos M.E."/>
            <person name="Ohm R.A."/>
            <person name="Ortiz-Santana B."/>
            <person name="Ovrebo C."/>
            <person name="Racz N."/>
            <person name="Riley R."/>
            <person name="Savchenko A."/>
            <person name="Shiryaev A."/>
            <person name="Soop K."/>
            <person name="Spirin V."/>
            <person name="Szebenyi C."/>
            <person name="Tomsovsky M."/>
            <person name="Tulloss R.E."/>
            <person name="Uehling J."/>
            <person name="Grigoriev I.V."/>
            <person name="Vagvolgyi C."/>
            <person name="Papp T."/>
            <person name="Martin F.M."/>
            <person name="Miettinen O."/>
            <person name="Hibbett D.S."/>
            <person name="Nagy L.G."/>
        </authorList>
    </citation>
    <scope>NUCLEOTIDE SEQUENCE [LARGE SCALE GENOMIC DNA]</scope>
    <source>
        <strain evidence="1 2">NL-1719</strain>
    </source>
</reference>
<organism evidence="1 2">
    <name type="scientific">Pluteus cervinus</name>
    <dbReference type="NCBI Taxonomy" id="181527"/>
    <lineage>
        <taxon>Eukaryota</taxon>
        <taxon>Fungi</taxon>
        <taxon>Dikarya</taxon>
        <taxon>Basidiomycota</taxon>
        <taxon>Agaricomycotina</taxon>
        <taxon>Agaricomycetes</taxon>
        <taxon>Agaricomycetidae</taxon>
        <taxon>Agaricales</taxon>
        <taxon>Pluteineae</taxon>
        <taxon>Pluteaceae</taxon>
        <taxon>Pluteus</taxon>
    </lineage>
</organism>
<accession>A0ACD3AV75</accession>
<dbReference type="EMBL" id="ML208326">
    <property type="protein sequence ID" value="TFK69666.1"/>
    <property type="molecule type" value="Genomic_DNA"/>
</dbReference>
<feature type="non-terminal residue" evidence="1">
    <location>
        <position position="1"/>
    </location>
</feature>
<protein>
    <submittedName>
        <fullName evidence="1">Uncharacterized protein</fullName>
    </submittedName>
</protein>
<keyword evidence="2" id="KW-1185">Reference proteome</keyword>
<proteinExistence type="predicted"/>
<feature type="non-terminal residue" evidence="1">
    <location>
        <position position="468"/>
    </location>
</feature>
<gene>
    <name evidence="1" type="ORF">BDN72DRAFT_744578</name>
</gene>
<evidence type="ECO:0000313" key="1">
    <source>
        <dbReference type="EMBL" id="TFK69666.1"/>
    </source>
</evidence>
<name>A0ACD3AV75_9AGAR</name>
<dbReference type="Proteomes" id="UP000308600">
    <property type="component" value="Unassembled WGS sequence"/>
</dbReference>
<sequence length="468" mass="54295">YFRDVIECIRALFDDSDLSEHLIFTPECHYTDGSRTTWIYHDMHTAKWWWKTQKAVDSKERGGTIIPVLISSDKTTLTTFGGKSAYPVYITIENIPKALRRKPSRQAQILLGYLPTTDLKHVQNKAQRRRMIGNLFHACMRKILEPLVDAGKDGIKMQTADGLWRRCHPIFAAFIGDYPEQLLVTCTKKGHCPMCTAPVDGIGDAIHNAPRRDLNKVMVALGTLRKGPVEYSKACKSVDIKPIQHPFWERLPYTNIYHSITPDILHQLYQGVFKHLFSWLKSLYSKAEIDARCRRLPPNHHLRHFSNGISHMKCLTGKEHSQIAHVLLGLIIDARLPNNASSSRLLRAVRALLDFMFLAQYPLHTSSTLQQLDNALEQWHSNKDTFVTLGIRNNFDIPKIHSLEHYMQMIKAFGTTDNYNTEYTERLHIDMAKDAYRSTNHKDEFPQMTLWLERREKIFEHEKLIRRR</sequence>